<accession>A0ABQ9H5X3</accession>
<dbReference type="Proteomes" id="UP001159363">
    <property type="component" value="Chromosome 6"/>
</dbReference>
<dbReference type="EMBL" id="JARBHB010000007">
    <property type="protein sequence ID" value="KAJ8879694.1"/>
    <property type="molecule type" value="Genomic_DNA"/>
</dbReference>
<comment type="caution">
    <text evidence="1">The sequence shown here is derived from an EMBL/GenBank/DDBJ whole genome shotgun (WGS) entry which is preliminary data.</text>
</comment>
<name>A0ABQ9H5X3_9NEOP</name>
<evidence type="ECO:0000313" key="2">
    <source>
        <dbReference type="Proteomes" id="UP001159363"/>
    </source>
</evidence>
<gene>
    <name evidence="1" type="ORF">PR048_020302</name>
</gene>
<reference evidence="1 2" key="1">
    <citation type="submission" date="2023-02" db="EMBL/GenBank/DDBJ databases">
        <title>LHISI_Scaffold_Assembly.</title>
        <authorList>
            <person name="Stuart O.P."/>
            <person name="Cleave R."/>
            <person name="Magrath M.J.L."/>
            <person name="Mikheyev A.S."/>
        </authorList>
    </citation>
    <scope>NUCLEOTIDE SEQUENCE [LARGE SCALE GENOMIC DNA]</scope>
    <source>
        <strain evidence="1">Daus_M_001</strain>
        <tissue evidence="1">Leg muscle</tissue>
    </source>
</reference>
<organism evidence="1 2">
    <name type="scientific">Dryococelus australis</name>
    <dbReference type="NCBI Taxonomy" id="614101"/>
    <lineage>
        <taxon>Eukaryota</taxon>
        <taxon>Metazoa</taxon>
        <taxon>Ecdysozoa</taxon>
        <taxon>Arthropoda</taxon>
        <taxon>Hexapoda</taxon>
        <taxon>Insecta</taxon>
        <taxon>Pterygota</taxon>
        <taxon>Neoptera</taxon>
        <taxon>Polyneoptera</taxon>
        <taxon>Phasmatodea</taxon>
        <taxon>Verophasmatodea</taxon>
        <taxon>Anareolatae</taxon>
        <taxon>Phasmatidae</taxon>
        <taxon>Eurycanthinae</taxon>
        <taxon>Dryococelus</taxon>
    </lineage>
</organism>
<keyword evidence="2" id="KW-1185">Reference proteome</keyword>
<protein>
    <submittedName>
        <fullName evidence="1">Uncharacterized protein</fullName>
    </submittedName>
</protein>
<proteinExistence type="predicted"/>
<evidence type="ECO:0000313" key="1">
    <source>
        <dbReference type="EMBL" id="KAJ8879694.1"/>
    </source>
</evidence>
<sequence length="74" mass="8806">MGHKKQQKTPQLSFLVEGESIPQWLHKLLQMKHSPFFHKSIRMSLCPHCCQWSTVMHEWLNRKFINGIESSEMV</sequence>